<feature type="region of interest" description="Disordered" evidence="2">
    <location>
        <begin position="57"/>
        <end position="83"/>
    </location>
</feature>
<sequence length="488" mass="54855">MSQPPKADMSDLTCHDQQIQEPEALIQLAPSLLGAIHHIPGAFPCPELDLLLPQHADTPEHSSASMDDTKEQHATHATQKPSEEIQKTLLEHLDQVKQQLSQALEENKWLRKQKAHDDAKRHGGDLVNEDEDDSDEDDSDEDDSDEDDSDEDDDWGADEPPFGSIEMALYVAKENLRLRDKELEQKEKELANCHELNKKLRTRYYDANDALHALEEKVYPQGRGILISPKHAEDPEEQKSETPVSCMSREDLEREHGALTLGLSEAKEEHSQTLAQLQDKENRLRHQNLNYARPINHLENDRHLNGLRRELVAARKEHLETVAKLETQLADKNAYISTCDKKIEGLQGKVTQLVRRDRTTELMCNQSISQTCSELQQALEKLERASSREAELKKDIDAKSAEVLRLTTQVEELASQAIDDQYTIQQYQDVISTTPSVHDQKSGVEDTAAEPLMDLGDDHSGHSSSGSQCGSDWTDVSAHYGSPDVGGN</sequence>
<proteinExistence type="predicted"/>
<feature type="coiled-coil region" evidence="1">
    <location>
        <begin position="86"/>
        <end position="113"/>
    </location>
</feature>
<dbReference type="AlphaFoldDB" id="A0A4S8YND1"/>
<reference evidence="3 4" key="1">
    <citation type="submission" date="2018-10" db="EMBL/GenBank/DDBJ databases">
        <title>Fifty Aureobasidium pullulans genomes reveal a recombining polyextremotolerant generalist.</title>
        <authorList>
            <person name="Gostincar C."/>
            <person name="Turk M."/>
            <person name="Zajc J."/>
            <person name="Gunde-Cimerman N."/>
        </authorList>
    </citation>
    <scope>NUCLEOTIDE SEQUENCE [LARGE SCALE GENOMIC DNA]</scope>
    <source>
        <strain evidence="3 4">EXF-10751</strain>
    </source>
</reference>
<dbReference type="EMBL" id="QZAN01000194">
    <property type="protein sequence ID" value="THW55353.1"/>
    <property type="molecule type" value="Genomic_DNA"/>
</dbReference>
<organism evidence="3 4">
    <name type="scientific">Aureobasidium pullulans</name>
    <name type="common">Black yeast</name>
    <name type="synonym">Pullularia pullulans</name>
    <dbReference type="NCBI Taxonomy" id="5580"/>
    <lineage>
        <taxon>Eukaryota</taxon>
        <taxon>Fungi</taxon>
        <taxon>Dikarya</taxon>
        <taxon>Ascomycota</taxon>
        <taxon>Pezizomycotina</taxon>
        <taxon>Dothideomycetes</taxon>
        <taxon>Dothideomycetidae</taxon>
        <taxon>Dothideales</taxon>
        <taxon>Saccotheciaceae</taxon>
        <taxon>Aureobasidium</taxon>
    </lineage>
</organism>
<feature type="compositionally biased region" description="Basic and acidic residues" evidence="2">
    <location>
        <begin position="115"/>
        <end position="124"/>
    </location>
</feature>
<gene>
    <name evidence="3" type="ORF">D6D20_09535</name>
</gene>
<evidence type="ECO:0000256" key="1">
    <source>
        <dbReference type="SAM" id="Coils"/>
    </source>
</evidence>
<name>A0A4S8YND1_AURPU</name>
<feature type="region of interest" description="Disordered" evidence="2">
    <location>
        <begin position="229"/>
        <end position="250"/>
    </location>
</feature>
<protein>
    <submittedName>
        <fullName evidence="3">Uncharacterized protein</fullName>
    </submittedName>
</protein>
<comment type="caution">
    <text evidence="3">The sequence shown here is derived from an EMBL/GenBank/DDBJ whole genome shotgun (WGS) entry which is preliminary data.</text>
</comment>
<evidence type="ECO:0000256" key="2">
    <source>
        <dbReference type="SAM" id="MobiDB-lite"/>
    </source>
</evidence>
<dbReference type="Proteomes" id="UP000310421">
    <property type="component" value="Unassembled WGS sequence"/>
</dbReference>
<feature type="compositionally biased region" description="Basic and acidic residues" evidence="2">
    <location>
        <begin position="230"/>
        <end position="240"/>
    </location>
</feature>
<feature type="coiled-coil region" evidence="1">
    <location>
        <begin position="365"/>
        <end position="416"/>
    </location>
</feature>
<evidence type="ECO:0000313" key="4">
    <source>
        <dbReference type="Proteomes" id="UP000310421"/>
    </source>
</evidence>
<keyword evidence="1" id="KW-0175">Coiled coil</keyword>
<feature type="region of interest" description="Disordered" evidence="2">
    <location>
        <begin position="434"/>
        <end position="488"/>
    </location>
</feature>
<feature type="region of interest" description="Disordered" evidence="2">
    <location>
        <begin position="115"/>
        <end position="168"/>
    </location>
</feature>
<accession>A0A4S8YND1</accession>
<feature type="coiled-coil region" evidence="1">
    <location>
        <begin position="179"/>
        <end position="217"/>
    </location>
</feature>
<evidence type="ECO:0000313" key="3">
    <source>
        <dbReference type="EMBL" id="THW55353.1"/>
    </source>
</evidence>
<feature type="compositionally biased region" description="Acidic residues" evidence="2">
    <location>
        <begin position="127"/>
        <end position="157"/>
    </location>
</feature>
<feature type="compositionally biased region" description="Low complexity" evidence="2">
    <location>
        <begin position="462"/>
        <end position="472"/>
    </location>
</feature>